<organism evidence="4 5">
    <name type="scientific">Actinidia chinensis var. chinensis</name>
    <name type="common">Chinese soft-hair kiwi</name>
    <dbReference type="NCBI Taxonomy" id="1590841"/>
    <lineage>
        <taxon>Eukaryota</taxon>
        <taxon>Viridiplantae</taxon>
        <taxon>Streptophyta</taxon>
        <taxon>Embryophyta</taxon>
        <taxon>Tracheophyta</taxon>
        <taxon>Spermatophyta</taxon>
        <taxon>Magnoliopsida</taxon>
        <taxon>eudicotyledons</taxon>
        <taxon>Gunneridae</taxon>
        <taxon>Pentapetalae</taxon>
        <taxon>asterids</taxon>
        <taxon>Ericales</taxon>
        <taxon>Actinidiaceae</taxon>
        <taxon>Actinidia</taxon>
    </lineage>
</organism>
<proteinExistence type="inferred from homology"/>
<dbReference type="Gramene" id="PSS21107">
    <property type="protein sequence ID" value="PSS21107"/>
    <property type="gene ID" value="CEY00_Acc10148"/>
</dbReference>
<reference evidence="5" key="2">
    <citation type="journal article" date="2018" name="BMC Genomics">
        <title>A manually annotated Actinidia chinensis var. chinensis (kiwifruit) genome highlights the challenges associated with draft genomes and gene prediction in plants.</title>
        <authorList>
            <person name="Pilkington S.M."/>
            <person name="Crowhurst R."/>
            <person name="Hilario E."/>
            <person name="Nardozza S."/>
            <person name="Fraser L."/>
            <person name="Peng Y."/>
            <person name="Gunaseelan K."/>
            <person name="Simpson R."/>
            <person name="Tahir J."/>
            <person name="Deroles S.C."/>
            <person name="Templeton K."/>
            <person name="Luo Z."/>
            <person name="Davy M."/>
            <person name="Cheng C."/>
            <person name="McNeilage M."/>
            <person name="Scaglione D."/>
            <person name="Liu Y."/>
            <person name="Zhang Q."/>
            <person name="Datson P."/>
            <person name="De Silva N."/>
            <person name="Gardiner S.E."/>
            <person name="Bassett H."/>
            <person name="Chagne D."/>
            <person name="McCallum J."/>
            <person name="Dzierzon H."/>
            <person name="Deng C."/>
            <person name="Wang Y.Y."/>
            <person name="Barron L."/>
            <person name="Manako K."/>
            <person name="Bowen J."/>
            <person name="Foster T.M."/>
            <person name="Erridge Z.A."/>
            <person name="Tiffin H."/>
            <person name="Waite C.N."/>
            <person name="Davies K.M."/>
            <person name="Grierson E.P."/>
            <person name="Laing W.A."/>
            <person name="Kirk R."/>
            <person name="Chen X."/>
            <person name="Wood M."/>
            <person name="Montefiori M."/>
            <person name="Brummell D.A."/>
            <person name="Schwinn K.E."/>
            <person name="Catanach A."/>
            <person name="Fullerton C."/>
            <person name="Li D."/>
            <person name="Meiyalaghan S."/>
            <person name="Nieuwenhuizen N."/>
            <person name="Read N."/>
            <person name="Prakash R."/>
            <person name="Hunter D."/>
            <person name="Zhang H."/>
            <person name="McKenzie M."/>
            <person name="Knabel M."/>
            <person name="Harris A."/>
            <person name="Allan A.C."/>
            <person name="Gleave A."/>
            <person name="Chen A."/>
            <person name="Janssen B.J."/>
            <person name="Plunkett B."/>
            <person name="Ampomah-Dwamena C."/>
            <person name="Voogd C."/>
            <person name="Leif D."/>
            <person name="Lafferty D."/>
            <person name="Souleyre E.J.F."/>
            <person name="Varkonyi-Gasic E."/>
            <person name="Gambi F."/>
            <person name="Hanley J."/>
            <person name="Yao J.L."/>
            <person name="Cheung J."/>
            <person name="David K.M."/>
            <person name="Warren B."/>
            <person name="Marsh K."/>
            <person name="Snowden K.C."/>
            <person name="Lin-Wang K."/>
            <person name="Brian L."/>
            <person name="Martinez-Sanchez M."/>
            <person name="Wang M."/>
            <person name="Ileperuma N."/>
            <person name="Macnee N."/>
            <person name="Campin R."/>
            <person name="McAtee P."/>
            <person name="Drummond R.S.M."/>
            <person name="Espley R.V."/>
            <person name="Ireland H.S."/>
            <person name="Wu R."/>
            <person name="Atkinson R.G."/>
            <person name="Karunairetnam S."/>
            <person name="Bulley S."/>
            <person name="Chunkath S."/>
            <person name="Hanley Z."/>
            <person name="Storey R."/>
            <person name="Thrimawithana A.H."/>
            <person name="Thomson S."/>
            <person name="David C."/>
            <person name="Testolin R."/>
            <person name="Huang H."/>
            <person name="Hellens R.P."/>
            <person name="Schaffer R.J."/>
        </authorList>
    </citation>
    <scope>NUCLEOTIDE SEQUENCE [LARGE SCALE GENOMIC DNA]</scope>
    <source>
        <strain evidence="5">cv. Red5</strain>
    </source>
</reference>
<keyword evidence="5" id="KW-1185">Reference proteome</keyword>
<dbReference type="GO" id="GO:0016787">
    <property type="term" value="F:hydrolase activity"/>
    <property type="evidence" value="ECO:0007669"/>
    <property type="project" value="UniProtKB-KW"/>
</dbReference>
<dbReference type="EMBL" id="NKQK01000009">
    <property type="protein sequence ID" value="PSS21107.1"/>
    <property type="molecule type" value="Genomic_DNA"/>
</dbReference>
<dbReference type="InterPro" id="IPR000073">
    <property type="entry name" value="AB_hydrolase_1"/>
</dbReference>
<dbReference type="InParanoid" id="A0A2R6R528"/>
<dbReference type="Gene3D" id="3.40.50.1820">
    <property type="entry name" value="alpha/beta hydrolase"/>
    <property type="match status" value="1"/>
</dbReference>
<evidence type="ECO:0000313" key="4">
    <source>
        <dbReference type="EMBL" id="PSS21107.1"/>
    </source>
</evidence>
<dbReference type="SUPFAM" id="SSF53474">
    <property type="entry name" value="alpha/beta-Hydrolases"/>
    <property type="match status" value="1"/>
</dbReference>
<dbReference type="AlphaFoldDB" id="A0A2R6R528"/>
<gene>
    <name evidence="4" type="ORF">CEY00_Acc10148</name>
</gene>
<keyword evidence="2" id="KW-0378">Hydrolase</keyword>
<dbReference type="FunFam" id="3.40.50.1820:FF:000042">
    <property type="entry name" value="probable strigolactone esterase DAD2"/>
    <property type="match status" value="1"/>
</dbReference>
<dbReference type="PANTHER" id="PTHR43039">
    <property type="entry name" value="ESTERASE-RELATED"/>
    <property type="match status" value="1"/>
</dbReference>
<comment type="similarity">
    <text evidence="1">Belongs to the AB hydrolase superfamily.</text>
</comment>
<comment type="caution">
    <text evidence="4">The sequence shown here is derived from an EMBL/GenBank/DDBJ whole genome shotgun (WGS) entry which is preliminary data.</text>
</comment>
<dbReference type="STRING" id="1590841.A0A2R6R528"/>
<protein>
    <submittedName>
        <fullName evidence="4">Strigolactone esterase</fullName>
    </submittedName>
</protein>
<evidence type="ECO:0000256" key="1">
    <source>
        <dbReference type="ARBA" id="ARBA00008645"/>
    </source>
</evidence>
<accession>A0A2R6R528</accession>
<dbReference type="OrthoDB" id="408373at2759"/>
<evidence type="ECO:0000256" key="2">
    <source>
        <dbReference type="ARBA" id="ARBA00022801"/>
    </source>
</evidence>
<dbReference type="Proteomes" id="UP000241394">
    <property type="component" value="Chromosome LG9"/>
</dbReference>
<dbReference type="OMA" id="VWHYLIP"/>
<name>A0A2R6R528_ACTCC</name>
<reference evidence="4 5" key="1">
    <citation type="submission" date="2017-07" db="EMBL/GenBank/DDBJ databases">
        <title>An improved, manually edited Actinidia chinensis var. chinensis (kiwifruit) genome highlights the challenges associated with draft genomes and gene prediction in plants.</title>
        <authorList>
            <person name="Pilkington S."/>
            <person name="Crowhurst R."/>
            <person name="Hilario E."/>
            <person name="Nardozza S."/>
            <person name="Fraser L."/>
            <person name="Peng Y."/>
            <person name="Gunaseelan K."/>
            <person name="Simpson R."/>
            <person name="Tahir J."/>
            <person name="Deroles S."/>
            <person name="Templeton K."/>
            <person name="Luo Z."/>
            <person name="Davy M."/>
            <person name="Cheng C."/>
            <person name="Mcneilage M."/>
            <person name="Scaglione D."/>
            <person name="Liu Y."/>
            <person name="Zhang Q."/>
            <person name="Datson P."/>
            <person name="De Silva N."/>
            <person name="Gardiner S."/>
            <person name="Bassett H."/>
            <person name="Chagne D."/>
            <person name="Mccallum J."/>
            <person name="Dzierzon H."/>
            <person name="Deng C."/>
            <person name="Wang Y.-Y."/>
            <person name="Barron N."/>
            <person name="Manako K."/>
            <person name="Bowen J."/>
            <person name="Foster T."/>
            <person name="Erridge Z."/>
            <person name="Tiffin H."/>
            <person name="Waite C."/>
            <person name="Davies K."/>
            <person name="Grierson E."/>
            <person name="Laing W."/>
            <person name="Kirk R."/>
            <person name="Chen X."/>
            <person name="Wood M."/>
            <person name="Montefiori M."/>
            <person name="Brummell D."/>
            <person name="Schwinn K."/>
            <person name="Catanach A."/>
            <person name="Fullerton C."/>
            <person name="Li D."/>
            <person name="Meiyalaghan S."/>
            <person name="Nieuwenhuizen N."/>
            <person name="Read N."/>
            <person name="Prakash R."/>
            <person name="Hunter D."/>
            <person name="Zhang H."/>
            <person name="Mckenzie M."/>
            <person name="Knabel M."/>
            <person name="Harris A."/>
            <person name="Allan A."/>
            <person name="Chen A."/>
            <person name="Janssen B."/>
            <person name="Plunkett B."/>
            <person name="Dwamena C."/>
            <person name="Voogd C."/>
            <person name="Leif D."/>
            <person name="Lafferty D."/>
            <person name="Souleyre E."/>
            <person name="Varkonyi-Gasic E."/>
            <person name="Gambi F."/>
            <person name="Hanley J."/>
            <person name="Yao J.-L."/>
            <person name="Cheung J."/>
            <person name="David K."/>
            <person name="Warren B."/>
            <person name="Marsh K."/>
            <person name="Snowden K."/>
            <person name="Lin-Wang K."/>
            <person name="Brian L."/>
            <person name="Martinez-Sanchez M."/>
            <person name="Wang M."/>
            <person name="Ileperuma N."/>
            <person name="Macnee N."/>
            <person name="Campin R."/>
            <person name="Mcatee P."/>
            <person name="Drummond R."/>
            <person name="Espley R."/>
            <person name="Ireland H."/>
            <person name="Wu R."/>
            <person name="Atkinson R."/>
            <person name="Karunairetnam S."/>
            <person name="Bulley S."/>
            <person name="Chunkath S."/>
            <person name="Hanley Z."/>
            <person name="Storey R."/>
            <person name="Thrimawithana A."/>
            <person name="Thomson S."/>
            <person name="David C."/>
            <person name="Testolin R."/>
        </authorList>
    </citation>
    <scope>NUCLEOTIDE SEQUENCE [LARGE SCALE GENOMIC DNA]</scope>
    <source>
        <strain evidence="5">cv. Red5</strain>
        <tissue evidence="4">Young leaf</tissue>
    </source>
</reference>
<feature type="domain" description="AB hydrolase-1" evidence="3">
    <location>
        <begin position="27"/>
        <end position="130"/>
    </location>
</feature>
<evidence type="ECO:0000259" key="3">
    <source>
        <dbReference type="Pfam" id="PF00561"/>
    </source>
</evidence>
<sequence length="275" mass="31162">MNTLMSGCGRDLVEALNTRVYGNGTQTLVLSHGYGTDQTVWHYLIPCLAYYFRVVVFDLVFAPSVKPHLYDPNKYSRLDAYAQDLICLLDELNVTRAVYLGHSMSAMIGCLAARKRPQLFQHLVLLSGSPRYLNAKAYHGGFSRKELHTIFTNIHQNFPEWVQTFAPMAISVNNSEAIGEFEFSLGRMKPEMALSVAKTVFLSDLRWVLPRVQVPSTIIQSKKDVIVPEFVAFYMKKKLGGHARVRILKTEGHFPQLTAYPLLLHVLKKVLCIDK</sequence>
<evidence type="ECO:0000313" key="5">
    <source>
        <dbReference type="Proteomes" id="UP000241394"/>
    </source>
</evidence>
<dbReference type="Pfam" id="PF00561">
    <property type="entry name" value="Abhydrolase_1"/>
    <property type="match status" value="1"/>
</dbReference>
<dbReference type="InterPro" id="IPR029058">
    <property type="entry name" value="AB_hydrolase_fold"/>
</dbReference>